<gene>
    <name evidence="8" type="ORF">N868_08400</name>
</gene>
<dbReference type="PIRSF" id="PIRSF000097">
    <property type="entry name" value="AKR"/>
    <property type="match status" value="1"/>
</dbReference>
<dbReference type="RefSeq" id="WP_043610486.1">
    <property type="nucleotide sequence ID" value="NZ_AXCY01000207.1"/>
</dbReference>
<evidence type="ECO:0000256" key="3">
    <source>
        <dbReference type="ARBA" id="ARBA00023002"/>
    </source>
</evidence>
<feature type="active site" description="Proton donor" evidence="4">
    <location>
        <position position="56"/>
    </location>
</feature>
<evidence type="ECO:0000256" key="4">
    <source>
        <dbReference type="PIRSR" id="PIRSR000097-1"/>
    </source>
</evidence>
<dbReference type="InterPro" id="IPR018170">
    <property type="entry name" value="Aldo/ket_reductase_CS"/>
</dbReference>
<feature type="site" description="Lowers pKa of active site Tyr" evidence="6">
    <location>
        <position position="81"/>
    </location>
</feature>
<keyword evidence="2" id="KW-0521">NADP</keyword>
<dbReference type="InterPro" id="IPR036812">
    <property type="entry name" value="NAD(P)_OxRdtase_dom_sf"/>
</dbReference>
<dbReference type="PANTHER" id="PTHR43827:SF3">
    <property type="entry name" value="NADP-DEPENDENT OXIDOREDUCTASE DOMAIN-CONTAINING PROTEIN"/>
    <property type="match status" value="1"/>
</dbReference>
<dbReference type="OrthoDB" id="9804790at2"/>
<dbReference type="Gene3D" id="3.20.20.100">
    <property type="entry name" value="NADP-dependent oxidoreductase domain"/>
    <property type="match status" value="1"/>
</dbReference>
<proteinExistence type="inferred from homology"/>
<dbReference type="InterPro" id="IPR023210">
    <property type="entry name" value="NADP_OxRdtase_dom"/>
</dbReference>
<dbReference type="PRINTS" id="PR00069">
    <property type="entry name" value="ALDKETRDTASE"/>
</dbReference>
<feature type="binding site" evidence="5">
    <location>
        <position position="112"/>
    </location>
    <ligand>
        <name>substrate</name>
    </ligand>
</feature>
<sequence>MTAPDIPTIELRTPAGDIPIPLLGLGTWQSDGDDAYRAVRHALEVGYRHVDTATAYGNEDQVGRGIADSGVDREKVFVTTKLPPDAAGRERETLEASLRALGTEYVDLWLVHWPPNKQATPATWQAFRDLRDEGLVRAIGVSNYSVAQIDELVDATGEAPAINQIPWSPADFDLGLVTAHAQRGVALEGYSPFKRTDTSHPVLTGLAEAKGVSVEQVVLVWHLRHRVVVIPKSVTPERIERNIDVLDVHLSDEEVAAIDALSTVGG</sequence>
<evidence type="ECO:0000256" key="6">
    <source>
        <dbReference type="PIRSR" id="PIRSR000097-3"/>
    </source>
</evidence>
<dbReference type="FunFam" id="3.20.20.100:FF:000002">
    <property type="entry name" value="2,5-diketo-D-gluconic acid reductase A"/>
    <property type="match status" value="1"/>
</dbReference>
<dbReference type="CDD" id="cd19071">
    <property type="entry name" value="AKR_AKR1-5-like"/>
    <property type="match status" value="1"/>
</dbReference>
<dbReference type="PROSITE" id="PS00798">
    <property type="entry name" value="ALDOKETO_REDUCTASE_1"/>
    <property type="match status" value="1"/>
</dbReference>
<dbReference type="InterPro" id="IPR020471">
    <property type="entry name" value="AKR"/>
</dbReference>
<dbReference type="EMBL" id="AXCY01000207">
    <property type="protein sequence ID" value="KGM08525.1"/>
    <property type="molecule type" value="Genomic_DNA"/>
</dbReference>
<evidence type="ECO:0000256" key="5">
    <source>
        <dbReference type="PIRSR" id="PIRSR000097-2"/>
    </source>
</evidence>
<name>A0A0A0BKX0_9CELL</name>
<protein>
    <submittedName>
        <fullName evidence="8">Aldo/keto reductase</fullName>
    </submittedName>
</protein>
<reference evidence="8 9" key="2">
    <citation type="journal article" date="2015" name="Stand. Genomic Sci.">
        <title>Draft genome sequence of Cellulomonas carbonis T26(T) and comparative analysis of six Cellulomonas genomes.</title>
        <authorList>
            <person name="Zhuang W."/>
            <person name="Zhang S."/>
            <person name="Xia X."/>
            <person name="Wang G."/>
        </authorList>
    </citation>
    <scope>NUCLEOTIDE SEQUENCE [LARGE SCALE GENOMIC DNA]</scope>
    <source>
        <strain evidence="8 9">T26</strain>
    </source>
</reference>
<dbReference type="SUPFAM" id="SSF51430">
    <property type="entry name" value="NAD(P)-linked oxidoreductase"/>
    <property type="match status" value="1"/>
</dbReference>
<evidence type="ECO:0000313" key="8">
    <source>
        <dbReference type="EMBL" id="KGM08525.1"/>
    </source>
</evidence>
<keyword evidence="3" id="KW-0560">Oxidoreductase</keyword>
<dbReference type="Pfam" id="PF00248">
    <property type="entry name" value="Aldo_ket_red"/>
    <property type="match status" value="1"/>
</dbReference>
<evidence type="ECO:0000256" key="1">
    <source>
        <dbReference type="ARBA" id="ARBA00007905"/>
    </source>
</evidence>
<accession>A0A0A0BKX0</accession>
<reference evidence="8 9" key="1">
    <citation type="submission" date="2013-08" db="EMBL/GenBank/DDBJ databases">
        <title>Genome sequencing of Cellulomonas carbonis T26.</title>
        <authorList>
            <person name="Chen F."/>
            <person name="Li Y."/>
            <person name="Wang G."/>
        </authorList>
    </citation>
    <scope>NUCLEOTIDE SEQUENCE [LARGE SCALE GENOMIC DNA]</scope>
    <source>
        <strain evidence="8 9">T26</strain>
    </source>
</reference>
<dbReference type="PROSITE" id="PS00062">
    <property type="entry name" value="ALDOKETO_REDUCTASE_2"/>
    <property type="match status" value="1"/>
</dbReference>
<comment type="similarity">
    <text evidence="1">Belongs to the aldo/keto reductase family.</text>
</comment>
<evidence type="ECO:0000313" key="9">
    <source>
        <dbReference type="Proteomes" id="UP000029839"/>
    </source>
</evidence>
<comment type="caution">
    <text evidence="8">The sequence shown here is derived from an EMBL/GenBank/DDBJ whole genome shotgun (WGS) entry which is preliminary data.</text>
</comment>
<evidence type="ECO:0000256" key="2">
    <source>
        <dbReference type="ARBA" id="ARBA00022857"/>
    </source>
</evidence>
<dbReference type="GO" id="GO:0016616">
    <property type="term" value="F:oxidoreductase activity, acting on the CH-OH group of donors, NAD or NADP as acceptor"/>
    <property type="evidence" value="ECO:0007669"/>
    <property type="project" value="UniProtKB-ARBA"/>
</dbReference>
<feature type="domain" description="NADP-dependent oxidoreductase" evidence="7">
    <location>
        <begin position="23"/>
        <end position="261"/>
    </location>
</feature>
<organism evidence="8 9">
    <name type="scientific">Cellulomonas carbonis T26</name>
    <dbReference type="NCBI Taxonomy" id="947969"/>
    <lineage>
        <taxon>Bacteria</taxon>
        <taxon>Bacillati</taxon>
        <taxon>Actinomycetota</taxon>
        <taxon>Actinomycetes</taxon>
        <taxon>Micrococcales</taxon>
        <taxon>Cellulomonadaceae</taxon>
        <taxon>Cellulomonas</taxon>
    </lineage>
</organism>
<dbReference type="Proteomes" id="UP000029839">
    <property type="component" value="Unassembled WGS sequence"/>
</dbReference>
<keyword evidence="9" id="KW-1185">Reference proteome</keyword>
<dbReference type="PANTHER" id="PTHR43827">
    <property type="entry name" value="2,5-DIKETO-D-GLUCONIC ACID REDUCTASE"/>
    <property type="match status" value="1"/>
</dbReference>
<evidence type="ECO:0000259" key="7">
    <source>
        <dbReference type="Pfam" id="PF00248"/>
    </source>
</evidence>
<dbReference type="AlphaFoldDB" id="A0A0A0BKX0"/>